<feature type="transmembrane region" description="Helical" evidence="1">
    <location>
        <begin position="6"/>
        <end position="29"/>
    </location>
</feature>
<protein>
    <recommendedName>
        <fullName evidence="2">DUF305 domain-containing protein</fullName>
    </recommendedName>
</protein>
<dbReference type="Proteomes" id="UP000176308">
    <property type="component" value="Unassembled WGS sequence"/>
</dbReference>
<feature type="domain" description="DUF305" evidence="2">
    <location>
        <begin position="50"/>
        <end position="198"/>
    </location>
</feature>
<comment type="caution">
    <text evidence="3">The sequence shown here is derived from an EMBL/GenBank/DDBJ whole genome shotgun (WGS) entry which is preliminary data.</text>
</comment>
<proteinExistence type="predicted"/>
<dbReference type="Pfam" id="PF03713">
    <property type="entry name" value="DUF305"/>
    <property type="match status" value="1"/>
</dbReference>
<accession>A0A1G2I614</accession>
<sequence length="204" mass="23539">MMNKETLVPGLLGVLIGIILTLLIAPMWVGKMGYINYSMMGEKQVMGSIDSHFIEQMIPHHEDAITMAEIVSEKAEHQEIKQLAQNIKLTQSEEIEKMRNWYRDWYSNDVPNTFSGVGMMSSGMMTMGMMGDSTDIERLKTAENFDKAFIEEMIPHHQMAVMMAQMLQSSTSRPEMKQLAKDIIEAQTKEINSMREWYRQWYGN</sequence>
<keyword evidence="1" id="KW-1133">Transmembrane helix</keyword>
<dbReference type="EMBL" id="MHOX01000031">
    <property type="protein sequence ID" value="OGZ70264.1"/>
    <property type="molecule type" value="Genomic_DNA"/>
</dbReference>
<dbReference type="InterPro" id="IPR005183">
    <property type="entry name" value="DUF305_CopM-like"/>
</dbReference>
<dbReference type="PANTHER" id="PTHR36933:SF1">
    <property type="entry name" value="SLL0788 PROTEIN"/>
    <property type="match status" value="1"/>
</dbReference>
<keyword evidence="1" id="KW-0472">Membrane</keyword>
<name>A0A1G2I614_9BACT</name>
<keyword evidence="1" id="KW-0812">Transmembrane</keyword>
<dbReference type="PANTHER" id="PTHR36933">
    <property type="entry name" value="SLL0788 PROTEIN"/>
    <property type="match status" value="1"/>
</dbReference>
<evidence type="ECO:0000259" key="2">
    <source>
        <dbReference type="Pfam" id="PF03713"/>
    </source>
</evidence>
<evidence type="ECO:0000256" key="1">
    <source>
        <dbReference type="SAM" id="Phobius"/>
    </source>
</evidence>
<dbReference type="InterPro" id="IPR012347">
    <property type="entry name" value="Ferritin-like"/>
</dbReference>
<evidence type="ECO:0000313" key="3">
    <source>
        <dbReference type="EMBL" id="OGZ70264.1"/>
    </source>
</evidence>
<reference evidence="3 4" key="1">
    <citation type="journal article" date="2016" name="Nat. Commun.">
        <title>Thousands of microbial genomes shed light on interconnected biogeochemical processes in an aquifer system.</title>
        <authorList>
            <person name="Anantharaman K."/>
            <person name="Brown C.T."/>
            <person name="Hug L.A."/>
            <person name="Sharon I."/>
            <person name="Castelle C.J."/>
            <person name="Probst A.J."/>
            <person name="Thomas B.C."/>
            <person name="Singh A."/>
            <person name="Wilkins M.J."/>
            <person name="Karaoz U."/>
            <person name="Brodie E.L."/>
            <person name="Williams K.H."/>
            <person name="Hubbard S.S."/>
            <person name="Banfield J.F."/>
        </authorList>
    </citation>
    <scope>NUCLEOTIDE SEQUENCE [LARGE SCALE GENOMIC DNA]</scope>
</reference>
<gene>
    <name evidence="3" type="ORF">A2904_01200</name>
</gene>
<dbReference type="Gene3D" id="1.20.1260.10">
    <property type="match status" value="1"/>
</dbReference>
<dbReference type="AlphaFoldDB" id="A0A1G2I614"/>
<evidence type="ECO:0000313" key="4">
    <source>
        <dbReference type="Proteomes" id="UP000176308"/>
    </source>
</evidence>
<organism evidence="3 4">
    <name type="scientific">Candidatus Staskawiczbacteria bacterium RIFCSPLOWO2_01_FULL_33_9</name>
    <dbReference type="NCBI Taxonomy" id="1802211"/>
    <lineage>
        <taxon>Bacteria</taxon>
        <taxon>Candidatus Staskawicziibacteriota</taxon>
    </lineage>
</organism>